<dbReference type="CDD" id="cd09735">
    <property type="entry name" value="Csy1_I-F"/>
    <property type="match status" value="1"/>
</dbReference>
<dbReference type="RefSeq" id="WP_036840434.1">
    <property type="nucleotide sequence ID" value="NZ_CAWLUD010000058.1"/>
</dbReference>
<comment type="caution">
    <text evidence="1">The sequence shown here is derived from an EMBL/GenBank/DDBJ whole genome shotgun (WGS) entry which is preliminary data.</text>
</comment>
<gene>
    <name evidence="1" type="ORF">MEG1DRAFT_03237</name>
</gene>
<dbReference type="NCBIfam" id="TIGR02564">
    <property type="entry name" value="cas_Csy1"/>
    <property type="match status" value="1"/>
</dbReference>
<sequence length="455" mass="52968">MNEDGLSRFIVDYIESCKQSKLQSKLAVFDKKAEKKLAKLTTMEDITLVKQELAEQRKELEEWYEVRNWLDDAANRAKKTSRATHAPKYSHSDAKGSSIFSVSPNAKENTEYLSTSALYKPAIDVVADAKYLDVAKLLQTEYRGDSLIECLNRRDYSALAELAENETQLKRWVSGFRQALSDETLSSHKLAKQLYFPINSDGDEYHLLSPLFSSSLASAVHHRIVDARFSELSKEINKSRKEESWHPGTRVIYPNTAVQNFGGTKPQNISYLNSGRGGSTWLLSCASPNWLSITKPPMGRRSIFDRRSEFVSLARETIRKMQQYLFVVQDIENNRKIRKLRQEFVDQIIDILFNYVADIQNLFELKGWSASDDCELKRAQQLWLDPYRCQLDKEFRFEREGGDWKKEIAADFSYWLNQSLKHERLEMELPERHEWASEFKKRLREFEDELPEVMP</sequence>
<organism evidence="1 2">
    <name type="scientific">Photorhabdus temperata subsp. temperata Meg1</name>
    <dbReference type="NCBI Taxonomy" id="1393735"/>
    <lineage>
        <taxon>Bacteria</taxon>
        <taxon>Pseudomonadati</taxon>
        <taxon>Pseudomonadota</taxon>
        <taxon>Gammaproteobacteria</taxon>
        <taxon>Enterobacterales</taxon>
        <taxon>Morganellaceae</taxon>
        <taxon>Photorhabdus</taxon>
    </lineage>
</organism>
<dbReference type="Proteomes" id="UP000028002">
    <property type="component" value="Unassembled WGS sequence"/>
</dbReference>
<name>A0A081RTW1_PHOTE</name>
<protein>
    <submittedName>
        <fullName evidence="1">CRISPR-associated protein, Csy1 family</fullName>
    </submittedName>
</protein>
<reference evidence="1 2" key="1">
    <citation type="submission" date="2014-03" db="EMBL/GenBank/DDBJ databases">
        <title>Draft Genome of Photorhabdus temperata Meg1.</title>
        <authorList>
            <person name="Hurst S.G.IV."/>
            <person name="Morris K."/>
            <person name="Thomas K."/>
            <person name="Tisa L.S."/>
        </authorList>
    </citation>
    <scope>NUCLEOTIDE SEQUENCE [LARGE SCALE GENOMIC DNA]</scope>
    <source>
        <strain evidence="1 2">Meg1</strain>
    </source>
</reference>
<dbReference type="Pfam" id="PF09611">
    <property type="entry name" value="Cas_Csy1"/>
    <property type="match status" value="1"/>
</dbReference>
<dbReference type="AlphaFoldDB" id="A0A081RTW1"/>
<dbReference type="InterPro" id="IPR013397">
    <property type="entry name" value="CRISPR-assoc_prot_Csy1"/>
</dbReference>
<proteinExistence type="predicted"/>
<accession>A0A081RTW1</accession>
<dbReference type="EMBL" id="JGVH01000058">
    <property type="protein sequence ID" value="KER02114.1"/>
    <property type="molecule type" value="Genomic_DNA"/>
</dbReference>
<evidence type="ECO:0000313" key="2">
    <source>
        <dbReference type="Proteomes" id="UP000028002"/>
    </source>
</evidence>
<dbReference type="PATRIC" id="fig|1393735.3.peg.3308"/>
<evidence type="ECO:0000313" key="1">
    <source>
        <dbReference type="EMBL" id="KER02114.1"/>
    </source>
</evidence>